<feature type="compositionally biased region" description="Basic and acidic residues" evidence="1">
    <location>
        <begin position="30"/>
        <end position="74"/>
    </location>
</feature>
<evidence type="ECO:0000256" key="1">
    <source>
        <dbReference type="SAM" id="MobiDB-lite"/>
    </source>
</evidence>
<feature type="compositionally biased region" description="Basic and acidic residues" evidence="1">
    <location>
        <begin position="8"/>
        <end position="24"/>
    </location>
</feature>
<proteinExistence type="predicted"/>
<dbReference type="Proteomes" id="UP000305067">
    <property type="component" value="Unassembled WGS sequence"/>
</dbReference>
<dbReference type="AlphaFoldDB" id="A0A5C3QG63"/>
<evidence type="ECO:0000313" key="3">
    <source>
        <dbReference type="Proteomes" id="UP000305067"/>
    </source>
</evidence>
<reference evidence="2 3" key="1">
    <citation type="journal article" date="2019" name="Nat. Ecol. Evol.">
        <title>Megaphylogeny resolves global patterns of mushroom evolution.</title>
        <authorList>
            <person name="Varga T."/>
            <person name="Krizsan K."/>
            <person name="Foldi C."/>
            <person name="Dima B."/>
            <person name="Sanchez-Garcia M."/>
            <person name="Sanchez-Ramirez S."/>
            <person name="Szollosi G.J."/>
            <person name="Szarkandi J.G."/>
            <person name="Papp V."/>
            <person name="Albert L."/>
            <person name="Andreopoulos W."/>
            <person name="Angelini C."/>
            <person name="Antonin V."/>
            <person name="Barry K.W."/>
            <person name="Bougher N.L."/>
            <person name="Buchanan P."/>
            <person name="Buyck B."/>
            <person name="Bense V."/>
            <person name="Catcheside P."/>
            <person name="Chovatia M."/>
            <person name="Cooper J."/>
            <person name="Damon W."/>
            <person name="Desjardin D."/>
            <person name="Finy P."/>
            <person name="Geml J."/>
            <person name="Haridas S."/>
            <person name="Hughes K."/>
            <person name="Justo A."/>
            <person name="Karasinski D."/>
            <person name="Kautmanova I."/>
            <person name="Kiss B."/>
            <person name="Kocsube S."/>
            <person name="Kotiranta H."/>
            <person name="LaButti K.M."/>
            <person name="Lechner B.E."/>
            <person name="Liimatainen K."/>
            <person name="Lipzen A."/>
            <person name="Lukacs Z."/>
            <person name="Mihaltcheva S."/>
            <person name="Morgado L.N."/>
            <person name="Niskanen T."/>
            <person name="Noordeloos M.E."/>
            <person name="Ohm R.A."/>
            <person name="Ortiz-Santana B."/>
            <person name="Ovrebo C."/>
            <person name="Racz N."/>
            <person name="Riley R."/>
            <person name="Savchenko A."/>
            <person name="Shiryaev A."/>
            <person name="Soop K."/>
            <person name="Spirin V."/>
            <person name="Szebenyi C."/>
            <person name="Tomsovsky M."/>
            <person name="Tulloss R.E."/>
            <person name="Uehling J."/>
            <person name="Grigoriev I.V."/>
            <person name="Vagvolgyi C."/>
            <person name="Papp T."/>
            <person name="Martin F.M."/>
            <person name="Miettinen O."/>
            <person name="Hibbett D.S."/>
            <person name="Nagy L.G."/>
        </authorList>
    </citation>
    <scope>NUCLEOTIDE SEQUENCE [LARGE SCALE GENOMIC DNA]</scope>
    <source>
        <strain evidence="2 3">CBS 309.79</strain>
    </source>
</reference>
<accession>A0A5C3QG63</accession>
<organism evidence="2 3">
    <name type="scientific">Pterulicium gracile</name>
    <dbReference type="NCBI Taxonomy" id="1884261"/>
    <lineage>
        <taxon>Eukaryota</taxon>
        <taxon>Fungi</taxon>
        <taxon>Dikarya</taxon>
        <taxon>Basidiomycota</taxon>
        <taxon>Agaricomycotina</taxon>
        <taxon>Agaricomycetes</taxon>
        <taxon>Agaricomycetidae</taxon>
        <taxon>Agaricales</taxon>
        <taxon>Pleurotineae</taxon>
        <taxon>Pterulaceae</taxon>
        <taxon>Pterulicium</taxon>
    </lineage>
</organism>
<name>A0A5C3QG63_9AGAR</name>
<dbReference type="EMBL" id="ML178826">
    <property type="protein sequence ID" value="TFL01073.1"/>
    <property type="molecule type" value="Genomic_DNA"/>
</dbReference>
<gene>
    <name evidence="2" type="ORF">BDV98DRAFT_568418</name>
</gene>
<protein>
    <submittedName>
        <fullName evidence="2">Uncharacterized protein</fullName>
    </submittedName>
</protein>
<feature type="region of interest" description="Disordered" evidence="1">
    <location>
        <begin position="1"/>
        <end position="134"/>
    </location>
</feature>
<sequence length="149" mass="17399">MRLKKSEKKMTKTREVRRKGENKVPKRYRERSPKKTQERSPKENPRKRSEGQQRKKPERNREQGSAQYDKDPRPHQASQKPPQKPGTLDYCAPQLHAHPPPSLTTRLHPSFTRPLPLFGPSRTDPNTSPISPSLRLRRPLPIIRFSRAC</sequence>
<keyword evidence="3" id="KW-1185">Reference proteome</keyword>
<evidence type="ECO:0000313" key="2">
    <source>
        <dbReference type="EMBL" id="TFL01073.1"/>
    </source>
</evidence>